<accession>A0ACB7T2G0</accession>
<evidence type="ECO:0000313" key="2">
    <source>
        <dbReference type="Proteomes" id="UP000821845"/>
    </source>
</evidence>
<dbReference type="EMBL" id="CM023491">
    <property type="protein sequence ID" value="KAH6941123.1"/>
    <property type="molecule type" value="Genomic_DNA"/>
</dbReference>
<protein>
    <submittedName>
        <fullName evidence="1">Uncharacterized protein</fullName>
    </submittedName>
</protein>
<organism evidence="1 2">
    <name type="scientific">Hyalomma asiaticum</name>
    <name type="common">Tick</name>
    <dbReference type="NCBI Taxonomy" id="266040"/>
    <lineage>
        <taxon>Eukaryota</taxon>
        <taxon>Metazoa</taxon>
        <taxon>Ecdysozoa</taxon>
        <taxon>Arthropoda</taxon>
        <taxon>Chelicerata</taxon>
        <taxon>Arachnida</taxon>
        <taxon>Acari</taxon>
        <taxon>Parasitiformes</taxon>
        <taxon>Ixodida</taxon>
        <taxon>Ixodoidea</taxon>
        <taxon>Ixodidae</taxon>
        <taxon>Hyalomminae</taxon>
        <taxon>Hyalomma</taxon>
    </lineage>
</organism>
<gene>
    <name evidence="1" type="ORF">HPB50_013938</name>
</gene>
<sequence>MKQEVFLECAMAVDASGDSAGRAVGDRTAARRRNTTSSSGGGGDAAPAPADVLLLDETPVGTPCSDFLAIGE</sequence>
<comment type="caution">
    <text evidence="1">The sequence shown here is derived from an EMBL/GenBank/DDBJ whole genome shotgun (WGS) entry which is preliminary data.</text>
</comment>
<evidence type="ECO:0000313" key="1">
    <source>
        <dbReference type="EMBL" id="KAH6941123.1"/>
    </source>
</evidence>
<name>A0ACB7T2G0_HYAAI</name>
<proteinExistence type="predicted"/>
<dbReference type="Proteomes" id="UP000821845">
    <property type="component" value="Chromosome 11"/>
</dbReference>
<reference evidence="1" key="1">
    <citation type="submission" date="2020-05" db="EMBL/GenBank/DDBJ databases">
        <title>Large-scale comparative analyses of tick genomes elucidate their genetic diversity and vector capacities.</title>
        <authorList>
            <person name="Jia N."/>
            <person name="Wang J."/>
            <person name="Shi W."/>
            <person name="Du L."/>
            <person name="Sun Y."/>
            <person name="Zhan W."/>
            <person name="Jiang J."/>
            <person name="Wang Q."/>
            <person name="Zhang B."/>
            <person name="Ji P."/>
            <person name="Sakyi L.B."/>
            <person name="Cui X."/>
            <person name="Yuan T."/>
            <person name="Jiang B."/>
            <person name="Yang W."/>
            <person name="Lam T.T.-Y."/>
            <person name="Chang Q."/>
            <person name="Ding S."/>
            <person name="Wang X."/>
            <person name="Zhu J."/>
            <person name="Ruan X."/>
            <person name="Zhao L."/>
            <person name="Wei J."/>
            <person name="Que T."/>
            <person name="Du C."/>
            <person name="Cheng J."/>
            <person name="Dai P."/>
            <person name="Han X."/>
            <person name="Huang E."/>
            <person name="Gao Y."/>
            <person name="Liu J."/>
            <person name="Shao H."/>
            <person name="Ye R."/>
            <person name="Li L."/>
            <person name="Wei W."/>
            <person name="Wang X."/>
            <person name="Wang C."/>
            <person name="Yang T."/>
            <person name="Huo Q."/>
            <person name="Li W."/>
            <person name="Guo W."/>
            <person name="Chen H."/>
            <person name="Zhou L."/>
            <person name="Ni X."/>
            <person name="Tian J."/>
            <person name="Zhou Y."/>
            <person name="Sheng Y."/>
            <person name="Liu T."/>
            <person name="Pan Y."/>
            <person name="Xia L."/>
            <person name="Li J."/>
            <person name="Zhao F."/>
            <person name="Cao W."/>
        </authorList>
    </citation>
    <scope>NUCLEOTIDE SEQUENCE</scope>
    <source>
        <strain evidence="1">Hyas-2018</strain>
    </source>
</reference>
<keyword evidence="2" id="KW-1185">Reference proteome</keyword>